<proteinExistence type="predicted"/>
<reference evidence="3" key="1">
    <citation type="journal article" date="2019" name="Int. J. Syst. Evol. Microbiol.">
        <title>The Global Catalogue of Microorganisms (GCM) 10K type strain sequencing project: providing services to taxonomists for standard genome sequencing and annotation.</title>
        <authorList>
            <consortium name="The Broad Institute Genomics Platform"/>
            <consortium name="The Broad Institute Genome Sequencing Center for Infectious Disease"/>
            <person name="Wu L."/>
            <person name="Ma J."/>
        </authorList>
    </citation>
    <scope>NUCLEOTIDE SEQUENCE [LARGE SCALE GENOMIC DNA]</scope>
    <source>
        <strain evidence="3">KCTC 23984</strain>
    </source>
</reference>
<dbReference type="EMBL" id="JBHUOX010000023">
    <property type="protein sequence ID" value="MFD3003064.1"/>
    <property type="molecule type" value="Genomic_DNA"/>
</dbReference>
<evidence type="ECO:0000313" key="3">
    <source>
        <dbReference type="Proteomes" id="UP001597641"/>
    </source>
</evidence>
<sequence length="97" mass="10767">MARASSHVSTISGPLPQSGYKPDITEGHKFENLRQEKADKMSRKSLAKKSLTISGKDKSNNIGLSEIKFPSINIIFLQESDSSFRGVAFSFIHQQKI</sequence>
<name>A0ABW6C352_9BACT</name>
<evidence type="ECO:0000313" key="2">
    <source>
        <dbReference type="EMBL" id="MFD3003064.1"/>
    </source>
</evidence>
<accession>A0ABW6C352</accession>
<gene>
    <name evidence="2" type="ORF">ACFS7Z_22050</name>
</gene>
<keyword evidence="3" id="KW-1185">Reference proteome</keyword>
<comment type="caution">
    <text evidence="2">The sequence shown here is derived from an EMBL/GenBank/DDBJ whole genome shotgun (WGS) entry which is preliminary data.</text>
</comment>
<protein>
    <submittedName>
        <fullName evidence="2">Uncharacterized protein</fullName>
    </submittedName>
</protein>
<feature type="compositionally biased region" description="Polar residues" evidence="1">
    <location>
        <begin position="1"/>
        <end position="12"/>
    </location>
</feature>
<dbReference type="Proteomes" id="UP001597641">
    <property type="component" value="Unassembled WGS sequence"/>
</dbReference>
<organism evidence="2 3">
    <name type="scientific">Pontibacter toksunensis</name>
    <dbReference type="NCBI Taxonomy" id="1332631"/>
    <lineage>
        <taxon>Bacteria</taxon>
        <taxon>Pseudomonadati</taxon>
        <taxon>Bacteroidota</taxon>
        <taxon>Cytophagia</taxon>
        <taxon>Cytophagales</taxon>
        <taxon>Hymenobacteraceae</taxon>
        <taxon>Pontibacter</taxon>
    </lineage>
</organism>
<feature type="compositionally biased region" description="Basic and acidic residues" evidence="1">
    <location>
        <begin position="23"/>
        <end position="42"/>
    </location>
</feature>
<evidence type="ECO:0000256" key="1">
    <source>
        <dbReference type="SAM" id="MobiDB-lite"/>
    </source>
</evidence>
<dbReference type="RefSeq" id="WP_377489701.1">
    <property type="nucleotide sequence ID" value="NZ_JBHUOX010000023.1"/>
</dbReference>
<feature type="region of interest" description="Disordered" evidence="1">
    <location>
        <begin position="1"/>
        <end position="50"/>
    </location>
</feature>